<evidence type="ECO:0000256" key="1">
    <source>
        <dbReference type="SAM" id="MobiDB-lite"/>
    </source>
</evidence>
<reference evidence="2" key="2">
    <citation type="submission" date="2018-04" db="EMBL/GenBank/DDBJ databases">
        <title>OnivRS2 (Oryza nivara Reference Sequence Version 2).</title>
        <authorList>
            <person name="Zhang J."/>
            <person name="Kudrna D."/>
            <person name="Lee S."/>
            <person name="Talag J."/>
            <person name="Rajasekar S."/>
            <person name="Welchert J."/>
            <person name="Hsing Y.-I."/>
            <person name="Wing R.A."/>
        </authorList>
    </citation>
    <scope>NUCLEOTIDE SEQUENCE [LARGE SCALE GENOMIC DNA]</scope>
    <source>
        <strain evidence="2">SL10</strain>
    </source>
</reference>
<evidence type="ECO:0000313" key="2">
    <source>
        <dbReference type="EnsemblPlants" id="ONIVA02G21600.1"/>
    </source>
</evidence>
<dbReference type="EnsemblPlants" id="ONIVA02G21600.1">
    <property type="protein sequence ID" value="ONIVA02G21600.1"/>
    <property type="gene ID" value="ONIVA02G21600"/>
</dbReference>
<dbReference type="AlphaFoldDB" id="A0A0E0G7V2"/>
<dbReference type="Gramene" id="ONIVA02G21600.1">
    <property type="protein sequence ID" value="ONIVA02G21600.1"/>
    <property type="gene ID" value="ONIVA02G21600"/>
</dbReference>
<sequence>MGRSKHAWGVVAGPGPSRNPSSPSSSSATLRRRPNPLPLAAAGDSRHGAAGRPDVLLLHARSLPASRGKRARDAAPTSFHRHLPDAAASMNGIKEMMLEGL</sequence>
<name>A0A0E0G7V2_ORYNI</name>
<feature type="compositionally biased region" description="Low complexity" evidence="1">
    <location>
        <begin position="16"/>
        <end position="29"/>
    </location>
</feature>
<proteinExistence type="predicted"/>
<organism evidence="2">
    <name type="scientific">Oryza nivara</name>
    <name type="common">Indian wild rice</name>
    <name type="synonym">Oryza sativa f. spontanea</name>
    <dbReference type="NCBI Taxonomy" id="4536"/>
    <lineage>
        <taxon>Eukaryota</taxon>
        <taxon>Viridiplantae</taxon>
        <taxon>Streptophyta</taxon>
        <taxon>Embryophyta</taxon>
        <taxon>Tracheophyta</taxon>
        <taxon>Spermatophyta</taxon>
        <taxon>Magnoliopsida</taxon>
        <taxon>Liliopsida</taxon>
        <taxon>Poales</taxon>
        <taxon>Poaceae</taxon>
        <taxon>BOP clade</taxon>
        <taxon>Oryzoideae</taxon>
        <taxon>Oryzeae</taxon>
        <taxon>Oryzinae</taxon>
        <taxon>Oryza</taxon>
    </lineage>
</organism>
<reference evidence="2" key="1">
    <citation type="submission" date="2015-04" db="UniProtKB">
        <authorList>
            <consortium name="EnsemblPlants"/>
        </authorList>
    </citation>
    <scope>IDENTIFICATION</scope>
    <source>
        <strain evidence="2">SL10</strain>
    </source>
</reference>
<dbReference type="HOGENOM" id="CLU_2296237_0_0_1"/>
<keyword evidence="3" id="KW-1185">Reference proteome</keyword>
<protein>
    <submittedName>
        <fullName evidence="2">Uncharacterized protein</fullName>
    </submittedName>
</protein>
<evidence type="ECO:0000313" key="3">
    <source>
        <dbReference type="Proteomes" id="UP000006591"/>
    </source>
</evidence>
<dbReference type="Proteomes" id="UP000006591">
    <property type="component" value="Chromosome 2"/>
</dbReference>
<feature type="region of interest" description="Disordered" evidence="1">
    <location>
        <begin position="1"/>
        <end position="53"/>
    </location>
</feature>
<accession>A0A0E0G7V2</accession>
<feature type="region of interest" description="Disordered" evidence="1">
    <location>
        <begin position="61"/>
        <end position="80"/>
    </location>
</feature>